<dbReference type="AlphaFoldDB" id="A0A9X2NAX4"/>
<reference evidence="3" key="1">
    <citation type="submission" date="2022-06" db="EMBL/GenBank/DDBJ databases">
        <title>Amycolatopsis iheyaensis sp. nov., a new species of the genus Amycolatopsis isolated from soil in Iheya island, Japan.</title>
        <authorList>
            <person name="Ngamcharungchit C."/>
            <person name="Kanto H."/>
            <person name="Take A."/>
            <person name="Intra B."/>
            <person name="Matsumoto A."/>
            <person name="Panbangred W."/>
            <person name="Inahashi Y."/>
        </authorList>
    </citation>
    <scope>NUCLEOTIDE SEQUENCE</scope>
    <source>
        <strain evidence="3">OK19-0408</strain>
    </source>
</reference>
<dbReference type="Proteomes" id="UP001144096">
    <property type="component" value="Unassembled WGS sequence"/>
</dbReference>
<evidence type="ECO:0000256" key="1">
    <source>
        <dbReference type="SAM" id="MobiDB-lite"/>
    </source>
</evidence>
<dbReference type="EMBL" id="JAMXQV010000006">
    <property type="protein sequence ID" value="MCR6483740.1"/>
    <property type="molecule type" value="Genomic_DNA"/>
</dbReference>
<comment type="caution">
    <text evidence="3">The sequence shown here is derived from an EMBL/GenBank/DDBJ whole genome shotgun (WGS) entry which is preliminary data.</text>
</comment>
<protein>
    <submittedName>
        <fullName evidence="3">CHAP domain-containing protein</fullName>
    </submittedName>
</protein>
<feature type="compositionally biased region" description="Basic and acidic residues" evidence="1">
    <location>
        <begin position="174"/>
        <end position="187"/>
    </location>
</feature>
<feature type="region of interest" description="Disordered" evidence="1">
    <location>
        <begin position="174"/>
        <end position="214"/>
    </location>
</feature>
<proteinExistence type="predicted"/>
<evidence type="ECO:0000313" key="3">
    <source>
        <dbReference type="EMBL" id="MCR6483740.1"/>
    </source>
</evidence>
<organism evidence="3 4">
    <name type="scientific">Amycolatopsis iheyensis</name>
    <dbReference type="NCBI Taxonomy" id="2945988"/>
    <lineage>
        <taxon>Bacteria</taxon>
        <taxon>Bacillati</taxon>
        <taxon>Actinomycetota</taxon>
        <taxon>Actinomycetes</taxon>
        <taxon>Pseudonocardiales</taxon>
        <taxon>Pseudonocardiaceae</taxon>
        <taxon>Amycolatopsis</taxon>
    </lineage>
</organism>
<dbReference type="Pfam" id="PF05257">
    <property type="entry name" value="CHAP"/>
    <property type="match status" value="1"/>
</dbReference>
<feature type="domain" description="Peptidase C51" evidence="2">
    <location>
        <begin position="218"/>
        <end position="347"/>
    </location>
</feature>
<gene>
    <name evidence="3" type="ORF">M8542_13020</name>
</gene>
<evidence type="ECO:0000313" key="4">
    <source>
        <dbReference type="Proteomes" id="UP001144096"/>
    </source>
</evidence>
<dbReference type="SUPFAM" id="SSF54001">
    <property type="entry name" value="Cysteine proteinases"/>
    <property type="match status" value="1"/>
</dbReference>
<keyword evidence="4" id="KW-1185">Reference proteome</keyword>
<evidence type="ECO:0000259" key="2">
    <source>
        <dbReference type="PROSITE" id="PS50911"/>
    </source>
</evidence>
<dbReference type="InterPro" id="IPR007921">
    <property type="entry name" value="CHAP_dom"/>
</dbReference>
<accession>A0A9X2NAX4</accession>
<dbReference type="InterPro" id="IPR038765">
    <property type="entry name" value="Papain-like_cys_pep_sf"/>
</dbReference>
<name>A0A9X2NAX4_9PSEU</name>
<feature type="compositionally biased region" description="Basic residues" evidence="1">
    <location>
        <begin position="188"/>
        <end position="199"/>
    </location>
</feature>
<sequence>MDTTALAHSFAKDLVAHRNKLAGKAEDAVRAEFALHQVATALDGQHDSYHKEATTVLGQWHGHGADGFRHTSAKLTKELKVTGAAGAAAEQIVAHVASTVDGGHAAVQRLVDEYTTKAKQVLDAGVATGTQGALLRAVGHVADLAPQYTRQSASTLRRVDAELKAAAKKLHELRKDLTHDGVMDKTAHTKATHPSKTHPSKTQPSKDKGRGKDVVHAARTQLGVRENPPGSNRNPYGPTAAWCSSFATAMWRKAGVKIPILPFSGDVYHWGQENGHAYGKHALHEARPGDVLIFGSGPQNTSTSTHIGIVEKVDGDQVTMIEGNSGDAVRRNTHTLSASTFYGGVHP</sequence>
<dbReference type="PROSITE" id="PS50911">
    <property type="entry name" value="CHAP"/>
    <property type="match status" value="1"/>
</dbReference>
<dbReference type="Gene3D" id="3.90.1720.10">
    <property type="entry name" value="endopeptidase domain like (from Nostoc punctiforme)"/>
    <property type="match status" value="1"/>
</dbReference>
<dbReference type="RefSeq" id="WP_257920372.1">
    <property type="nucleotide sequence ID" value="NZ_JAMXQV010000006.1"/>
</dbReference>
<feature type="compositionally biased region" description="Basic and acidic residues" evidence="1">
    <location>
        <begin position="204"/>
        <end position="214"/>
    </location>
</feature>